<dbReference type="SUPFAM" id="SSF48019">
    <property type="entry name" value="post-AAA+ oligomerization domain-like"/>
    <property type="match status" value="1"/>
</dbReference>
<accession>A0A7M1XIR8</accession>
<evidence type="ECO:0000256" key="1">
    <source>
        <dbReference type="ARBA" id="ARBA00012417"/>
    </source>
</evidence>
<evidence type="ECO:0000256" key="4">
    <source>
        <dbReference type="ARBA" id="ARBA00022695"/>
    </source>
</evidence>
<name>A0A7M1XIR8_9SPIR</name>
<dbReference type="EMBL" id="CP031517">
    <property type="protein sequence ID" value="QOS39504.1"/>
    <property type="molecule type" value="Genomic_DNA"/>
</dbReference>
<comment type="catalytic activity">
    <reaction evidence="8">
        <text>DNA(n) + a 2'-deoxyribonucleoside 5'-triphosphate = DNA(n+1) + diphosphate</text>
        <dbReference type="Rhea" id="RHEA:22508"/>
        <dbReference type="Rhea" id="RHEA-COMP:17339"/>
        <dbReference type="Rhea" id="RHEA-COMP:17340"/>
        <dbReference type="ChEBI" id="CHEBI:33019"/>
        <dbReference type="ChEBI" id="CHEBI:61560"/>
        <dbReference type="ChEBI" id="CHEBI:173112"/>
        <dbReference type="EC" id="2.7.7.7"/>
    </reaction>
</comment>
<dbReference type="GO" id="GO:0003887">
    <property type="term" value="F:DNA-directed DNA polymerase activity"/>
    <property type="evidence" value="ECO:0007669"/>
    <property type="project" value="UniProtKB-KW"/>
</dbReference>
<dbReference type="Gene3D" id="1.20.272.10">
    <property type="match status" value="1"/>
</dbReference>
<proteinExistence type="inferred from homology"/>
<gene>
    <name evidence="11" type="primary">holA</name>
    <name evidence="11" type="ORF">DYE49_03140</name>
</gene>
<keyword evidence="5" id="KW-0235">DNA replication</keyword>
<dbReference type="NCBIfam" id="TIGR01128">
    <property type="entry name" value="holA"/>
    <property type="match status" value="1"/>
</dbReference>
<keyword evidence="4 11" id="KW-0548">Nucleotidyltransferase</keyword>
<protein>
    <recommendedName>
        <fullName evidence="2">DNA polymerase III subunit delta</fullName>
        <ecNumber evidence="1">2.7.7.7</ecNumber>
    </recommendedName>
</protein>
<evidence type="ECO:0000256" key="2">
    <source>
        <dbReference type="ARBA" id="ARBA00017703"/>
    </source>
</evidence>
<dbReference type="InterPro" id="IPR005790">
    <property type="entry name" value="DNA_polIII_delta"/>
</dbReference>
<evidence type="ECO:0000313" key="12">
    <source>
        <dbReference type="Proteomes" id="UP000593591"/>
    </source>
</evidence>
<keyword evidence="3 11" id="KW-0808">Transferase</keyword>
<evidence type="ECO:0000256" key="5">
    <source>
        <dbReference type="ARBA" id="ARBA00022705"/>
    </source>
</evidence>
<evidence type="ECO:0000256" key="3">
    <source>
        <dbReference type="ARBA" id="ARBA00022679"/>
    </source>
</evidence>
<dbReference type="KEGG" id="trc:DYE49_03140"/>
<feature type="domain" description="DNA polymerase III delta N-terminal" evidence="9">
    <location>
        <begin position="5"/>
        <end position="125"/>
    </location>
</feature>
<sequence>MVKVYYGVDSGFTAHRAEKELKKTLSKEEYQEIIRFDGYKDLCPSVVEDCSSISLFGDKKIVLFSNAYFLSSSSNRKAPFTDAQQGNYRSLIEYFNAPSPDTDLYIVVDGELKKSGELYTAMQESSDVYLEKCDLPSDEDYQALAVQTAKAEGKEIDTDALKMLLSRSRTVSSGYGAKGIDYLTFMNSLNKLLTYTKHVTTVDVETLVYRPLEDNVFALIDKLMKKNTRGAMLDYHDIRAGGVEPLGIIPAFGAKFREYALTKYLIEMSYNNNQIAEQLSKVTNKMVKPGSIYYRRQDLAGLSFAKMIQILNDLAELEVSIKLHQDDADTRMEVFLSTFCDTYFKRSRNY</sequence>
<dbReference type="InterPro" id="IPR010372">
    <property type="entry name" value="DNA_pol3_delta_N"/>
</dbReference>
<dbReference type="GO" id="GO:0009360">
    <property type="term" value="C:DNA polymerase III complex"/>
    <property type="evidence" value="ECO:0007669"/>
    <property type="project" value="InterPro"/>
</dbReference>
<dbReference type="PANTHER" id="PTHR34388">
    <property type="entry name" value="DNA POLYMERASE III SUBUNIT DELTA"/>
    <property type="match status" value="1"/>
</dbReference>
<dbReference type="GO" id="GO:0006261">
    <property type="term" value="P:DNA-templated DNA replication"/>
    <property type="evidence" value="ECO:0007669"/>
    <property type="project" value="TreeGrafter"/>
</dbReference>
<dbReference type="AlphaFoldDB" id="A0A7M1XIR8"/>
<dbReference type="Proteomes" id="UP000593591">
    <property type="component" value="Chromosome"/>
</dbReference>
<organism evidence="11 12">
    <name type="scientific">Treponema rectale</name>
    <dbReference type="NCBI Taxonomy" id="744512"/>
    <lineage>
        <taxon>Bacteria</taxon>
        <taxon>Pseudomonadati</taxon>
        <taxon>Spirochaetota</taxon>
        <taxon>Spirochaetia</taxon>
        <taxon>Spirochaetales</taxon>
        <taxon>Treponemataceae</taxon>
        <taxon>Treponema</taxon>
    </lineage>
</organism>
<evidence type="ECO:0000313" key="11">
    <source>
        <dbReference type="EMBL" id="QOS39504.1"/>
    </source>
</evidence>
<evidence type="ECO:0000256" key="8">
    <source>
        <dbReference type="ARBA" id="ARBA00049244"/>
    </source>
</evidence>
<dbReference type="EC" id="2.7.7.7" evidence="1"/>
<evidence type="ECO:0000259" key="9">
    <source>
        <dbReference type="Pfam" id="PF06144"/>
    </source>
</evidence>
<evidence type="ECO:0000259" key="10">
    <source>
        <dbReference type="Pfam" id="PF21694"/>
    </source>
</evidence>
<dbReference type="Pfam" id="PF06144">
    <property type="entry name" value="DNA_pol3_delta"/>
    <property type="match status" value="1"/>
</dbReference>
<comment type="similarity">
    <text evidence="7">Belongs to the DNA polymerase HolA subunit family.</text>
</comment>
<evidence type="ECO:0000256" key="6">
    <source>
        <dbReference type="ARBA" id="ARBA00022932"/>
    </source>
</evidence>
<dbReference type="GO" id="GO:0003677">
    <property type="term" value="F:DNA binding"/>
    <property type="evidence" value="ECO:0007669"/>
    <property type="project" value="InterPro"/>
</dbReference>
<dbReference type="InterPro" id="IPR048466">
    <property type="entry name" value="DNA_pol3_delta-like_C"/>
</dbReference>
<dbReference type="InterPro" id="IPR027417">
    <property type="entry name" value="P-loop_NTPase"/>
</dbReference>
<reference evidence="11 12" key="1">
    <citation type="submission" date="2018-08" db="EMBL/GenBank/DDBJ databases">
        <title>The first complete genome of Treponema rectale (CHPAT), a commensal spirochete of the bovine rectum.</title>
        <authorList>
            <person name="Staton G.J."/>
            <person name="Clegg S.R."/>
            <person name="Carter S.D."/>
            <person name="Radford A.D."/>
            <person name="Darby A."/>
            <person name="Hall N."/>
            <person name="Birtles R.J."/>
            <person name="Evans N.J."/>
        </authorList>
    </citation>
    <scope>NUCLEOTIDE SEQUENCE [LARGE SCALE GENOMIC DNA]</scope>
    <source>
        <strain evidence="11 12">CHPA</strain>
    </source>
</reference>
<dbReference type="InterPro" id="IPR008921">
    <property type="entry name" value="DNA_pol3_clamp-load_cplx_C"/>
</dbReference>
<feature type="domain" description="DNA polymerase III delta subunit-like C-terminal" evidence="10">
    <location>
        <begin position="213"/>
        <end position="338"/>
    </location>
</feature>
<dbReference type="PANTHER" id="PTHR34388:SF1">
    <property type="entry name" value="DNA POLYMERASE III SUBUNIT DELTA"/>
    <property type="match status" value="1"/>
</dbReference>
<keyword evidence="6" id="KW-0239">DNA-directed DNA polymerase</keyword>
<dbReference type="Gene3D" id="3.40.50.300">
    <property type="entry name" value="P-loop containing nucleotide triphosphate hydrolases"/>
    <property type="match status" value="1"/>
</dbReference>
<dbReference type="Pfam" id="PF21694">
    <property type="entry name" value="DNA_pol3_delta_C"/>
    <property type="match status" value="1"/>
</dbReference>
<evidence type="ECO:0000256" key="7">
    <source>
        <dbReference type="ARBA" id="ARBA00034754"/>
    </source>
</evidence>